<feature type="transmembrane region" description="Helical" evidence="1">
    <location>
        <begin position="88"/>
        <end position="111"/>
    </location>
</feature>
<dbReference type="RefSeq" id="WP_115818048.1">
    <property type="nucleotide sequence ID" value="NZ_QRDV01000007.1"/>
</dbReference>
<feature type="transmembrane region" description="Helical" evidence="1">
    <location>
        <begin position="238"/>
        <end position="261"/>
    </location>
</feature>
<sequence length="378" mass="44356">MQAHSKSRVFGLDLMRAIAIVLVVFSHVSWIVPNAQGIIPDMMGIAGVLGVEIFFVLSGFLIGRIIYKLYLSDDFSFKSISYFWVRRWFRTLPTYYLALILNIGIAIYLGYSLPDNLWTYVVFLQNFATEMPSFFVESWSLSIEEFAYIIGPLLLYGTLFIKTKWSKSKQFLIITLLIIMMFTITKWFYSINDDIKSMRYWNSHLKAVVIYRIDAIYYGVFGAYISMVKPKFWKHSKYIGIILGALLLFVLNLIVPLQYIFIETHPVFWNLWYLPLNSVAVLLVLPILSELKKAHKLISRPITFISVISYAIYVFHYSIILQLMKNKWASDNLPKMDILIYIITYLCLIIVISYLVYRFFEKPMTNLRDSSKIRHYFK</sequence>
<dbReference type="OrthoDB" id="290051at2"/>
<proteinExistence type="predicted"/>
<evidence type="ECO:0000313" key="3">
    <source>
        <dbReference type="EMBL" id="RED42854.1"/>
    </source>
</evidence>
<keyword evidence="1" id="KW-1133">Transmembrane helix</keyword>
<keyword evidence="1" id="KW-0472">Membrane</keyword>
<evidence type="ECO:0000256" key="1">
    <source>
        <dbReference type="SAM" id="Phobius"/>
    </source>
</evidence>
<dbReference type="AlphaFoldDB" id="A0A3D9H018"/>
<feature type="transmembrane region" description="Helical" evidence="1">
    <location>
        <begin position="301"/>
        <end position="319"/>
    </location>
</feature>
<feature type="transmembrane region" description="Helical" evidence="1">
    <location>
        <begin position="267"/>
        <end position="289"/>
    </location>
</feature>
<organism evidence="3 4">
    <name type="scientific">Winogradskyella eximia</name>
    <dbReference type="NCBI Taxonomy" id="262006"/>
    <lineage>
        <taxon>Bacteria</taxon>
        <taxon>Pseudomonadati</taxon>
        <taxon>Bacteroidota</taxon>
        <taxon>Flavobacteriia</taxon>
        <taxon>Flavobacteriales</taxon>
        <taxon>Flavobacteriaceae</taxon>
        <taxon>Winogradskyella</taxon>
    </lineage>
</organism>
<feature type="transmembrane region" description="Helical" evidence="1">
    <location>
        <begin position="339"/>
        <end position="360"/>
    </location>
</feature>
<evidence type="ECO:0000259" key="2">
    <source>
        <dbReference type="Pfam" id="PF01757"/>
    </source>
</evidence>
<feature type="transmembrane region" description="Helical" evidence="1">
    <location>
        <begin position="12"/>
        <end position="32"/>
    </location>
</feature>
<dbReference type="EMBL" id="QRDV01000007">
    <property type="protein sequence ID" value="RED42854.1"/>
    <property type="molecule type" value="Genomic_DNA"/>
</dbReference>
<keyword evidence="1" id="KW-0812">Transmembrane</keyword>
<keyword evidence="4" id="KW-1185">Reference proteome</keyword>
<feature type="transmembrane region" description="Helical" evidence="1">
    <location>
        <begin position="171"/>
        <end position="189"/>
    </location>
</feature>
<protein>
    <submittedName>
        <fullName evidence="3">Peptidoglycan/LPS O-acetylase OafA/YrhL</fullName>
    </submittedName>
</protein>
<dbReference type="GO" id="GO:0016020">
    <property type="term" value="C:membrane"/>
    <property type="evidence" value="ECO:0007669"/>
    <property type="project" value="TreeGrafter"/>
</dbReference>
<comment type="caution">
    <text evidence="3">The sequence shown here is derived from an EMBL/GenBank/DDBJ whole genome shotgun (WGS) entry which is preliminary data.</text>
</comment>
<feature type="domain" description="Acyltransferase 3" evidence="2">
    <location>
        <begin position="11"/>
        <end position="358"/>
    </location>
</feature>
<name>A0A3D9H018_9FLAO</name>
<dbReference type="InterPro" id="IPR002656">
    <property type="entry name" value="Acyl_transf_3_dom"/>
</dbReference>
<dbReference type="PANTHER" id="PTHR23028">
    <property type="entry name" value="ACETYLTRANSFERASE"/>
    <property type="match status" value="1"/>
</dbReference>
<dbReference type="PANTHER" id="PTHR23028:SF53">
    <property type="entry name" value="ACYL_TRANSF_3 DOMAIN-CONTAINING PROTEIN"/>
    <property type="match status" value="1"/>
</dbReference>
<dbReference type="GO" id="GO:0000271">
    <property type="term" value="P:polysaccharide biosynthetic process"/>
    <property type="evidence" value="ECO:0007669"/>
    <property type="project" value="TreeGrafter"/>
</dbReference>
<dbReference type="Proteomes" id="UP000256980">
    <property type="component" value="Unassembled WGS sequence"/>
</dbReference>
<feature type="transmembrane region" description="Helical" evidence="1">
    <location>
        <begin position="44"/>
        <end position="67"/>
    </location>
</feature>
<reference evidence="3 4" key="1">
    <citation type="submission" date="2018-07" db="EMBL/GenBank/DDBJ databases">
        <title>Genomic Encyclopedia of Type Strains, Phase III (KMG-III): the genomes of soil and plant-associated and newly described type strains.</title>
        <authorList>
            <person name="Whitman W."/>
        </authorList>
    </citation>
    <scope>NUCLEOTIDE SEQUENCE [LARGE SCALE GENOMIC DNA]</scope>
    <source>
        <strain evidence="3 4">CECT 7946</strain>
    </source>
</reference>
<gene>
    <name evidence="3" type="ORF">DFQ10_10737</name>
</gene>
<dbReference type="GO" id="GO:0016747">
    <property type="term" value="F:acyltransferase activity, transferring groups other than amino-acyl groups"/>
    <property type="evidence" value="ECO:0007669"/>
    <property type="project" value="InterPro"/>
</dbReference>
<dbReference type="Pfam" id="PF01757">
    <property type="entry name" value="Acyl_transf_3"/>
    <property type="match status" value="1"/>
</dbReference>
<accession>A0A3D9H018</accession>
<evidence type="ECO:0000313" key="4">
    <source>
        <dbReference type="Proteomes" id="UP000256980"/>
    </source>
</evidence>
<dbReference type="InterPro" id="IPR050879">
    <property type="entry name" value="Acyltransferase_3"/>
</dbReference>
<feature type="transmembrane region" description="Helical" evidence="1">
    <location>
        <begin position="139"/>
        <end position="159"/>
    </location>
</feature>
<feature type="transmembrane region" description="Helical" evidence="1">
    <location>
        <begin position="209"/>
        <end position="226"/>
    </location>
</feature>